<reference evidence="3 4" key="1">
    <citation type="submission" date="2024-10" db="EMBL/GenBank/DDBJ databases">
        <title>The Natural Products Discovery Center: Release of the First 8490 Sequenced Strains for Exploring Actinobacteria Biosynthetic Diversity.</title>
        <authorList>
            <person name="Kalkreuter E."/>
            <person name="Kautsar S.A."/>
            <person name="Yang D."/>
            <person name="Bader C.D."/>
            <person name="Teijaro C.N."/>
            <person name="Fluegel L."/>
            <person name="Davis C.M."/>
            <person name="Simpson J.R."/>
            <person name="Lauterbach L."/>
            <person name="Steele A.D."/>
            <person name="Gui C."/>
            <person name="Meng S."/>
            <person name="Li G."/>
            <person name="Viehrig K."/>
            <person name="Ye F."/>
            <person name="Su P."/>
            <person name="Kiefer A.F."/>
            <person name="Nichols A."/>
            <person name="Cepeda A.J."/>
            <person name="Yan W."/>
            <person name="Fan B."/>
            <person name="Jiang Y."/>
            <person name="Adhikari A."/>
            <person name="Zheng C.-J."/>
            <person name="Schuster L."/>
            <person name="Cowan T.M."/>
            <person name="Smanski M.J."/>
            <person name="Chevrette M.G."/>
            <person name="De Carvalho L.P.S."/>
            <person name="Shen B."/>
        </authorList>
    </citation>
    <scope>NUCLEOTIDE SEQUENCE [LARGE SCALE GENOMIC DNA]</scope>
    <source>
        <strain evidence="3 4">NPDC021253</strain>
    </source>
</reference>
<name>A0ABW7SKF9_9ACTN</name>
<dbReference type="Gene3D" id="1.20.120.1690">
    <property type="match status" value="1"/>
</dbReference>
<evidence type="ECO:0000313" key="3">
    <source>
        <dbReference type="EMBL" id="MFI0793197.1"/>
    </source>
</evidence>
<protein>
    <submittedName>
        <fullName evidence="3">VWA domain-containing protein</fullName>
    </submittedName>
</protein>
<dbReference type="Gene3D" id="2.60.40.3670">
    <property type="match status" value="1"/>
</dbReference>
<dbReference type="SMART" id="SM00327">
    <property type="entry name" value="VWA"/>
    <property type="match status" value="1"/>
</dbReference>
<feature type="domain" description="VWFA" evidence="2">
    <location>
        <begin position="49"/>
        <end position="232"/>
    </location>
</feature>
<dbReference type="RefSeq" id="WP_396678410.1">
    <property type="nucleotide sequence ID" value="NZ_JBIRPU010000005.1"/>
</dbReference>
<dbReference type="Gene3D" id="3.40.50.410">
    <property type="entry name" value="von Willebrand factor, type A domain"/>
    <property type="match status" value="1"/>
</dbReference>
<dbReference type="PANTHER" id="PTHR45737:SF6">
    <property type="entry name" value="VON WILLEBRAND FACTOR A DOMAIN-CONTAINING PROTEIN 5A"/>
    <property type="match status" value="1"/>
</dbReference>
<dbReference type="SUPFAM" id="SSF53300">
    <property type="entry name" value="vWA-like"/>
    <property type="match status" value="1"/>
</dbReference>
<accession>A0ABW7SKF9</accession>
<keyword evidence="4" id="KW-1185">Reference proteome</keyword>
<dbReference type="PANTHER" id="PTHR45737">
    <property type="entry name" value="VON WILLEBRAND FACTOR A DOMAIN-CONTAINING PROTEIN 5A"/>
    <property type="match status" value="1"/>
</dbReference>
<gene>
    <name evidence="3" type="ORF">ACH4OY_10920</name>
</gene>
<dbReference type="CDD" id="cd00198">
    <property type="entry name" value="vWFA"/>
    <property type="match status" value="1"/>
</dbReference>
<feature type="compositionally biased region" description="Pro residues" evidence="1">
    <location>
        <begin position="430"/>
        <end position="446"/>
    </location>
</feature>
<proteinExistence type="predicted"/>
<dbReference type="InterPro" id="IPR002035">
    <property type="entry name" value="VWF_A"/>
</dbReference>
<feature type="region of interest" description="Disordered" evidence="1">
    <location>
        <begin position="423"/>
        <end position="453"/>
    </location>
</feature>
<evidence type="ECO:0000259" key="2">
    <source>
        <dbReference type="PROSITE" id="PS50234"/>
    </source>
</evidence>
<dbReference type="Proteomes" id="UP001611075">
    <property type="component" value="Unassembled WGS sequence"/>
</dbReference>
<dbReference type="PROSITE" id="PS50234">
    <property type="entry name" value="VWFA"/>
    <property type="match status" value="1"/>
</dbReference>
<evidence type="ECO:0000256" key="1">
    <source>
        <dbReference type="SAM" id="MobiDB-lite"/>
    </source>
</evidence>
<sequence length="483" mass="52146">MRSRLDFDLTIGHDRFLSPGDHQLHAILTVTARAGQAGAGLDPDGPGHAEVIVIDCSESMTYPPTKIAAARRATAAAVAVLPDGVRFAVVEGTHEARMVYPRHRGLATSSPATRREARQAVSRLVAIGGTAIGTWLELARELLAAHPEAIRHTLLLTDGRNQHETPQRLAEVLAGCAGQFVCDARGIGDGWEPRELMRVAEALHGTADAVRRPADLESDFRETMRAAMAKQVARARLRIALVPPARVLYCRQVHPTVTDLPVIPVDDRTVECPTGSWGEESREYHLCLEVDGTDRPRGEDVRVARVDLRVGDAPAARPQNVLAHWTDDLLLSSRIDPRVAHYTGQEQLSQLIADGCDAYDTGDREAAVGLFRRAVEAATAAGDALHLAQLRLLVDGVDAGAVRLRDDLARLDVINVALRSSFTMHDGEPGPVPPPAPDDPPAPAPDDPPRLCHCGHRSPPRARFCERCGERFPTGDEAGPVPA</sequence>
<comment type="caution">
    <text evidence="3">The sequence shown here is derived from an EMBL/GenBank/DDBJ whole genome shotgun (WGS) entry which is preliminary data.</text>
</comment>
<dbReference type="EMBL" id="JBIRPU010000005">
    <property type="protein sequence ID" value="MFI0793197.1"/>
    <property type="molecule type" value="Genomic_DNA"/>
</dbReference>
<dbReference type="InterPro" id="IPR036465">
    <property type="entry name" value="vWFA_dom_sf"/>
</dbReference>
<dbReference type="Pfam" id="PF13768">
    <property type="entry name" value="VWA_3"/>
    <property type="match status" value="1"/>
</dbReference>
<organism evidence="3 4">
    <name type="scientific">Micromonospora rubida</name>
    <dbReference type="NCBI Taxonomy" id="2697657"/>
    <lineage>
        <taxon>Bacteria</taxon>
        <taxon>Bacillati</taxon>
        <taxon>Actinomycetota</taxon>
        <taxon>Actinomycetes</taxon>
        <taxon>Micromonosporales</taxon>
        <taxon>Micromonosporaceae</taxon>
        <taxon>Micromonospora</taxon>
    </lineage>
</organism>
<evidence type="ECO:0000313" key="4">
    <source>
        <dbReference type="Proteomes" id="UP001611075"/>
    </source>
</evidence>